<evidence type="ECO:0000313" key="2">
    <source>
        <dbReference type="WBParaSite" id="PS1159_v2.g8027.t1"/>
    </source>
</evidence>
<evidence type="ECO:0000313" key="1">
    <source>
        <dbReference type="Proteomes" id="UP000887580"/>
    </source>
</evidence>
<accession>A0AC35GRU4</accession>
<dbReference type="Proteomes" id="UP000887580">
    <property type="component" value="Unplaced"/>
</dbReference>
<proteinExistence type="predicted"/>
<organism evidence="1 2">
    <name type="scientific">Panagrolaimus sp. PS1159</name>
    <dbReference type="NCBI Taxonomy" id="55785"/>
    <lineage>
        <taxon>Eukaryota</taxon>
        <taxon>Metazoa</taxon>
        <taxon>Ecdysozoa</taxon>
        <taxon>Nematoda</taxon>
        <taxon>Chromadorea</taxon>
        <taxon>Rhabditida</taxon>
        <taxon>Tylenchina</taxon>
        <taxon>Panagrolaimomorpha</taxon>
        <taxon>Panagrolaimoidea</taxon>
        <taxon>Panagrolaimidae</taxon>
        <taxon>Panagrolaimus</taxon>
    </lineage>
</organism>
<sequence>MNAALAYRNKCMNAGNVEIIQINPGPANVNPELGNYFFRYDDPDLYKKFLNAVLLTGFYNENSIPANDCIDPIPP</sequence>
<protein>
    <submittedName>
        <fullName evidence="2">Acetylcholinesterase</fullName>
    </submittedName>
</protein>
<name>A0AC35GRU4_9BILA</name>
<dbReference type="WBParaSite" id="PS1159_v2.g8027.t1">
    <property type="protein sequence ID" value="PS1159_v2.g8027.t1"/>
    <property type="gene ID" value="PS1159_v2.g8027"/>
</dbReference>
<reference evidence="2" key="1">
    <citation type="submission" date="2022-11" db="UniProtKB">
        <authorList>
            <consortium name="WormBaseParasite"/>
        </authorList>
    </citation>
    <scope>IDENTIFICATION</scope>
</reference>